<dbReference type="InterPro" id="IPR000014">
    <property type="entry name" value="PAS"/>
</dbReference>
<dbReference type="InterPro" id="IPR035965">
    <property type="entry name" value="PAS-like_dom_sf"/>
</dbReference>
<feature type="domain" description="PAS" evidence="1">
    <location>
        <begin position="49"/>
        <end position="119"/>
    </location>
</feature>
<evidence type="ECO:0000259" key="1">
    <source>
        <dbReference type="PROSITE" id="PS50112"/>
    </source>
</evidence>
<dbReference type="AlphaFoldDB" id="A0A3B0SN99"/>
<dbReference type="Gene3D" id="3.30.450.20">
    <property type="entry name" value="PAS domain"/>
    <property type="match status" value="1"/>
</dbReference>
<evidence type="ECO:0000313" key="2">
    <source>
        <dbReference type="EMBL" id="VAW06938.1"/>
    </source>
</evidence>
<dbReference type="SUPFAM" id="SSF55785">
    <property type="entry name" value="PYP-like sensor domain (PAS domain)"/>
    <property type="match status" value="1"/>
</dbReference>
<organism evidence="2">
    <name type="scientific">hydrothermal vent metagenome</name>
    <dbReference type="NCBI Taxonomy" id="652676"/>
    <lineage>
        <taxon>unclassified sequences</taxon>
        <taxon>metagenomes</taxon>
        <taxon>ecological metagenomes</taxon>
    </lineage>
</organism>
<dbReference type="PROSITE" id="PS50112">
    <property type="entry name" value="PAS"/>
    <property type="match status" value="1"/>
</dbReference>
<name>A0A3B0SN99_9ZZZZ</name>
<dbReference type="InterPro" id="IPR013767">
    <property type="entry name" value="PAS_fold"/>
</dbReference>
<dbReference type="Pfam" id="PF00989">
    <property type="entry name" value="PAS"/>
    <property type="match status" value="1"/>
</dbReference>
<dbReference type="NCBIfam" id="TIGR00229">
    <property type="entry name" value="sensory_box"/>
    <property type="match status" value="1"/>
</dbReference>
<sequence length="176" mass="19035">ASIVVLYGVATVYLALTMQRVVDRSILLHTKNTTLFSALQRQVDEAHEAEQRFRGLVECSQDVTLIFSPSGRITYASPSVESALGAAPEDMIGLTTKEVVHPDDIPQFRAVGEKSLSQLGEVMTLDHVCMKGPGRAEHVALCGRLTNMLYVPGIDGFVFSGGLLDESARAHIHAAE</sequence>
<feature type="non-terminal residue" evidence="2">
    <location>
        <position position="1"/>
    </location>
</feature>
<dbReference type="GO" id="GO:0006355">
    <property type="term" value="P:regulation of DNA-templated transcription"/>
    <property type="evidence" value="ECO:0007669"/>
    <property type="project" value="InterPro"/>
</dbReference>
<gene>
    <name evidence="2" type="ORF">MNBD_ALPHA05-147</name>
</gene>
<accession>A0A3B0SN99</accession>
<reference evidence="2" key="1">
    <citation type="submission" date="2018-06" db="EMBL/GenBank/DDBJ databases">
        <authorList>
            <person name="Zhirakovskaya E."/>
        </authorList>
    </citation>
    <scope>NUCLEOTIDE SEQUENCE</scope>
</reference>
<dbReference type="EMBL" id="UOEH01000549">
    <property type="protein sequence ID" value="VAW06938.1"/>
    <property type="molecule type" value="Genomic_DNA"/>
</dbReference>
<dbReference type="CDD" id="cd00130">
    <property type="entry name" value="PAS"/>
    <property type="match status" value="1"/>
</dbReference>
<dbReference type="SMART" id="SM00091">
    <property type="entry name" value="PAS"/>
    <property type="match status" value="1"/>
</dbReference>
<protein>
    <recommendedName>
        <fullName evidence="1">PAS domain-containing protein</fullName>
    </recommendedName>
</protein>
<proteinExistence type="predicted"/>